<protein>
    <submittedName>
        <fullName evidence="3">Recombinase family protein</fullName>
    </submittedName>
</protein>
<evidence type="ECO:0000313" key="3">
    <source>
        <dbReference type="EMBL" id="MDY0882270.1"/>
    </source>
</evidence>
<sequence>MPFRRLNRITTMTRAAIYARYSSDLQSGHSIEDQLRICRERAQQLGASISREYADAAISGSHLFNRPGINSLLADARAGAFDTLLAEALDRISRDQEDIAAIFKRLRHAGVQIITLSEGEVNELHIGLKGTMNALFLKDLAAKIKRGQRGRAAAGSIPGGKTYGYRVVRTIDAAGELVRGKREVDEDQAAVVRKIFTWYAAGESPRAIAGRLNAERVPSARGGKWNASTINGNKARGIGILNNQLYIGRLTYNRQSYRKDPDTGQRLTRVNPEGERIATDVPALRIIDQDLWDAVQARLADLGGKPLTRRTRPRHLLSGLLRCGCCGANYIMVDATRFGCGQNRESGSCRNGRRIPAEKLQRRVLDGLRDQLLAPEVVATFVEEYRQGEKERQAELARSQAGTERRLREVTAKIERIVTAIADGTNSPTLRAALTDLEAERAELAAAQEEIDNPTVVALHPHLPEMYRQYVERLGEALSTPETRTEAIEEMRQLVDRIDIHPLPERGEFDLEIHGQIVSILAPEACSTSVRKGVKSMVPLKGFEPPTY</sequence>
<feature type="domain" description="Resolvase/invertase-type recombinase catalytic" evidence="1">
    <location>
        <begin position="14"/>
        <end position="158"/>
    </location>
</feature>
<dbReference type="CDD" id="cd00338">
    <property type="entry name" value="Ser_Recombinase"/>
    <property type="match status" value="1"/>
</dbReference>
<evidence type="ECO:0000313" key="4">
    <source>
        <dbReference type="Proteomes" id="UP001279642"/>
    </source>
</evidence>
<evidence type="ECO:0000259" key="1">
    <source>
        <dbReference type="PROSITE" id="PS51736"/>
    </source>
</evidence>
<dbReference type="PROSITE" id="PS51737">
    <property type="entry name" value="RECOMBINASE_DNA_BIND"/>
    <property type="match status" value="1"/>
</dbReference>
<dbReference type="Pfam" id="PF13408">
    <property type="entry name" value="Zn_ribbon_recom"/>
    <property type="match status" value="1"/>
</dbReference>
<gene>
    <name evidence="3" type="ORF">SMD27_05420</name>
</gene>
<proteinExistence type="predicted"/>
<dbReference type="Pfam" id="PF07508">
    <property type="entry name" value="Recombinase"/>
    <property type="match status" value="1"/>
</dbReference>
<dbReference type="Proteomes" id="UP001279642">
    <property type="component" value="Unassembled WGS sequence"/>
</dbReference>
<organism evidence="3 4">
    <name type="scientific">Dongia soli</name>
    <dbReference type="NCBI Taxonomy" id="600628"/>
    <lineage>
        <taxon>Bacteria</taxon>
        <taxon>Pseudomonadati</taxon>
        <taxon>Pseudomonadota</taxon>
        <taxon>Alphaproteobacteria</taxon>
        <taxon>Rhodospirillales</taxon>
        <taxon>Dongiaceae</taxon>
        <taxon>Dongia</taxon>
    </lineage>
</organism>
<dbReference type="InterPro" id="IPR036162">
    <property type="entry name" value="Resolvase-like_N_sf"/>
</dbReference>
<name>A0ABU5E8A5_9PROT</name>
<accession>A0ABU5E8A5</accession>
<dbReference type="InterPro" id="IPR025827">
    <property type="entry name" value="Zn_ribbon_recom_dom"/>
</dbReference>
<dbReference type="InterPro" id="IPR006119">
    <property type="entry name" value="Resolv_N"/>
</dbReference>
<dbReference type="SUPFAM" id="SSF53041">
    <property type="entry name" value="Resolvase-like"/>
    <property type="match status" value="1"/>
</dbReference>
<dbReference type="EMBL" id="JAXCLW010000001">
    <property type="protein sequence ID" value="MDY0882270.1"/>
    <property type="molecule type" value="Genomic_DNA"/>
</dbReference>
<dbReference type="RefSeq" id="WP_320507566.1">
    <property type="nucleotide sequence ID" value="NZ_JAXCLW010000001.1"/>
</dbReference>
<keyword evidence="4" id="KW-1185">Reference proteome</keyword>
<dbReference type="PANTHER" id="PTHR30461:SF23">
    <property type="entry name" value="DNA RECOMBINASE-RELATED"/>
    <property type="match status" value="1"/>
</dbReference>
<evidence type="ECO:0000259" key="2">
    <source>
        <dbReference type="PROSITE" id="PS51737"/>
    </source>
</evidence>
<dbReference type="InterPro" id="IPR050639">
    <property type="entry name" value="SSR_resolvase"/>
</dbReference>
<dbReference type="Pfam" id="PF00239">
    <property type="entry name" value="Resolvase"/>
    <property type="match status" value="1"/>
</dbReference>
<reference evidence="3 4" key="1">
    <citation type="journal article" date="2016" name="Antonie Van Leeuwenhoek">
        <title>Dongia soli sp. nov., isolated from soil from Dokdo, Korea.</title>
        <authorList>
            <person name="Kim D.U."/>
            <person name="Lee H."/>
            <person name="Kim H."/>
            <person name="Kim S.G."/>
            <person name="Ka J.O."/>
        </authorList>
    </citation>
    <scope>NUCLEOTIDE SEQUENCE [LARGE SCALE GENOMIC DNA]</scope>
    <source>
        <strain evidence="3 4">D78</strain>
    </source>
</reference>
<dbReference type="InterPro" id="IPR011109">
    <property type="entry name" value="DNA_bind_recombinase_dom"/>
</dbReference>
<comment type="caution">
    <text evidence="3">The sequence shown here is derived from an EMBL/GenBank/DDBJ whole genome shotgun (WGS) entry which is preliminary data.</text>
</comment>
<feature type="domain" description="Recombinase" evidence="2">
    <location>
        <begin position="162"/>
        <end position="305"/>
    </location>
</feature>
<dbReference type="PANTHER" id="PTHR30461">
    <property type="entry name" value="DNA-INVERTASE FROM LAMBDOID PROPHAGE"/>
    <property type="match status" value="1"/>
</dbReference>
<dbReference type="Gene3D" id="3.40.50.1390">
    <property type="entry name" value="Resolvase, N-terminal catalytic domain"/>
    <property type="match status" value="1"/>
</dbReference>
<dbReference type="Gene3D" id="3.90.1750.20">
    <property type="entry name" value="Putative Large Serine Recombinase, Chain B, Domain 2"/>
    <property type="match status" value="1"/>
</dbReference>
<dbReference type="PROSITE" id="PS51736">
    <property type="entry name" value="RECOMBINASES_3"/>
    <property type="match status" value="1"/>
</dbReference>
<dbReference type="SMART" id="SM00857">
    <property type="entry name" value="Resolvase"/>
    <property type="match status" value="1"/>
</dbReference>
<dbReference type="InterPro" id="IPR038109">
    <property type="entry name" value="DNA_bind_recomb_sf"/>
</dbReference>